<name>A0ACC2X0W1_9TREE</name>
<protein>
    <submittedName>
        <fullName evidence="1">Uncharacterized protein</fullName>
    </submittedName>
</protein>
<keyword evidence="2" id="KW-1185">Reference proteome</keyword>
<proteinExistence type="predicted"/>
<evidence type="ECO:0000313" key="1">
    <source>
        <dbReference type="EMBL" id="KAJ9117200.1"/>
    </source>
</evidence>
<reference evidence="1" key="1">
    <citation type="submission" date="2023-04" db="EMBL/GenBank/DDBJ databases">
        <title>Draft Genome sequencing of Naganishia species isolated from polar environments using Oxford Nanopore Technology.</title>
        <authorList>
            <person name="Leo P."/>
            <person name="Venkateswaran K."/>
        </authorList>
    </citation>
    <scope>NUCLEOTIDE SEQUENCE</scope>
    <source>
        <strain evidence="1">MNA-CCFEE 5262</strain>
    </source>
</reference>
<evidence type="ECO:0000313" key="2">
    <source>
        <dbReference type="Proteomes" id="UP001230649"/>
    </source>
</evidence>
<comment type="caution">
    <text evidence="1">The sequence shown here is derived from an EMBL/GenBank/DDBJ whole genome shotgun (WGS) entry which is preliminary data.</text>
</comment>
<organism evidence="1 2">
    <name type="scientific">Naganishia adeliensis</name>
    <dbReference type="NCBI Taxonomy" id="92952"/>
    <lineage>
        <taxon>Eukaryota</taxon>
        <taxon>Fungi</taxon>
        <taxon>Dikarya</taxon>
        <taxon>Basidiomycota</taxon>
        <taxon>Agaricomycotina</taxon>
        <taxon>Tremellomycetes</taxon>
        <taxon>Filobasidiales</taxon>
        <taxon>Filobasidiaceae</taxon>
        <taxon>Naganishia</taxon>
    </lineage>
</organism>
<dbReference type="EMBL" id="JASBWS010000002">
    <property type="protein sequence ID" value="KAJ9117200.1"/>
    <property type="molecule type" value="Genomic_DNA"/>
</dbReference>
<sequence length="251" mass="27659">MTSDRYTAYTQPVLQQEFVNEDRLADVLGDSDGWAAVVATSKRAGEAWANAIRSRKAAKSGTGSEDTGCAENLGPFIVSHNDSGARPKSNAATSNPFLVLTGDKNSSELTDHLQRHQVVYEELEVYRTSPRSDIAQRLAELLEAIVVGSNRGVDQAITIWFAFFSPSSAEAVLHAETLTTTAEQKYWYNHVASELEQHYRVRIRFRMAAIGKTTGNYLRRQGFGDVVQAVKPNAEGMAKAIAEGQFEKMQL</sequence>
<accession>A0ACC2X0W1</accession>
<dbReference type="Proteomes" id="UP001230649">
    <property type="component" value="Unassembled WGS sequence"/>
</dbReference>
<gene>
    <name evidence="1" type="ORF">QFC20_000344</name>
</gene>